<feature type="compositionally biased region" description="Polar residues" evidence="1">
    <location>
        <begin position="44"/>
        <end position="58"/>
    </location>
</feature>
<dbReference type="Proteomes" id="UP001159428">
    <property type="component" value="Unassembled WGS sequence"/>
</dbReference>
<evidence type="ECO:0000256" key="1">
    <source>
        <dbReference type="SAM" id="MobiDB-lite"/>
    </source>
</evidence>
<evidence type="ECO:0000313" key="3">
    <source>
        <dbReference type="Proteomes" id="UP001159428"/>
    </source>
</evidence>
<feature type="region of interest" description="Disordered" evidence="1">
    <location>
        <begin position="33"/>
        <end position="58"/>
    </location>
</feature>
<sequence>MLSVAKHAVPCKNGKCVLPECVNLKLRREITNNARRLKRPGRSQIMSRRNSGNNKNQSPEVIEIEAQEEAGKAWEEDLEDILDILRQETFESFYRILAEPRRFDDSSTLTTLPSLQQLKTQQMAEIHTITSPAVHSNDLDFSGTKNEGIAPETFASSAPNSSNLMIDLANTFHTPYTQDYARFGGKTGTVEVSFTSDQPQSLPQGDDNRITPQTNRKVTSPRRSNHTKLFGVLSLILQVFNTHLTAESEEFCTSVLRRALAEI</sequence>
<keyword evidence="3" id="KW-1185">Reference proteome</keyword>
<comment type="caution">
    <text evidence="2">The sequence shown here is derived from an EMBL/GenBank/DDBJ whole genome shotgun (WGS) entry which is preliminary data.</text>
</comment>
<organism evidence="2 3">
    <name type="scientific">Pocillopora meandrina</name>
    <dbReference type="NCBI Taxonomy" id="46732"/>
    <lineage>
        <taxon>Eukaryota</taxon>
        <taxon>Metazoa</taxon>
        <taxon>Cnidaria</taxon>
        <taxon>Anthozoa</taxon>
        <taxon>Hexacorallia</taxon>
        <taxon>Scleractinia</taxon>
        <taxon>Astrocoeniina</taxon>
        <taxon>Pocilloporidae</taxon>
        <taxon>Pocillopora</taxon>
    </lineage>
</organism>
<reference evidence="2 3" key="1">
    <citation type="submission" date="2022-05" db="EMBL/GenBank/DDBJ databases">
        <authorList>
            <consortium name="Genoscope - CEA"/>
            <person name="William W."/>
        </authorList>
    </citation>
    <scope>NUCLEOTIDE SEQUENCE [LARGE SCALE GENOMIC DNA]</scope>
</reference>
<feature type="non-terminal residue" evidence="2">
    <location>
        <position position="263"/>
    </location>
</feature>
<dbReference type="AlphaFoldDB" id="A0AAU9W6R4"/>
<accession>A0AAU9W6R4</accession>
<evidence type="ECO:0000313" key="2">
    <source>
        <dbReference type="EMBL" id="CAH3045570.1"/>
    </source>
</evidence>
<protein>
    <submittedName>
        <fullName evidence="2">Uncharacterized protein</fullName>
    </submittedName>
</protein>
<gene>
    <name evidence="2" type="ORF">PMEA_00033620</name>
</gene>
<feature type="region of interest" description="Disordered" evidence="1">
    <location>
        <begin position="195"/>
        <end position="223"/>
    </location>
</feature>
<proteinExistence type="predicted"/>
<name>A0AAU9W6R4_9CNID</name>
<dbReference type="EMBL" id="CALNXJ010000008">
    <property type="protein sequence ID" value="CAH3045570.1"/>
    <property type="molecule type" value="Genomic_DNA"/>
</dbReference>